<protein>
    <recommendedName>
        <fullName evidence="8">L-seryl-tRNA(Sec) kinase</fullName>
    </recommendedName>
</protein>
<evidence type="ECO:0000313" key="4">
    <source>
        <dbReference type="EMBL" id="CAF0926845.1"/>
    </source>
</evidence>
<dbReference type="SUPFAM" id="SSF52540">
    <property type="entry name" value="P-loop containing nucleoside triphosphate hydrolases"/>
    <property type="match status" value="1"/>
</dbReference>
<keyword evidence="2" id="KW-0067">ATP-binding</keyword>
<evidence type="ECO:0000313" key="3">
    <source>
        <dbReference type="EMBL" id="CAF0841507.1"/>
    </source>
</evidence>
<evidence type="ECO:0000313" key="5">
    <source>
        <dbReference type="EMBL" id="CAF1045976.1"/>
    </source>
</evidence>
<dbReference type="AlphaFoldDB" id="A0A814K0V2"/>
<dbReference type="EMBL" id="CAJNOH010000074">
    <property type="protein sequence ID" value="CAF0841507.1"/>
    <property type="molecule type" value="Genomic_DNA"/>
</dbReference>
<evidence type="ECO:0000313" key="6">
    <source>
        <dbReference type="EMBL" id="CAF3763916.1"/>
    </source>
</evidence>
<dbReference type="Gene3D" id="3.40.50.300">
    <property type="entry name" value="P-loop containing nucleotide triphosphate hydrolases"/>
    <property type="match status" value="1"/>
</dbReference>
<evidence type="ECO:0008006" key="8">
    <source>
        <dbReference type="Google" id="ProtNLM"/>
    </source>
</evidence>
<reference evidence="5" key="1">
    <citation type="submission" date="2021-02" db="EMBL/GenBank/DDBJ databases">
        <authorList>
            <person name="Nowell W R."/>
        </authorList>
    </citation>
    <scope>NUCLEOTIDE SEQUENCE</scope>
</reference>
<dbReference type="Pfam" id="PF08433">
    <property type="entry name" value="KTI12"/>
    <property type="match status" value="1"/>
</dbReference>
<dbReference type="Proteomes" id="UP000663870">
    <property type="component" value="Unassembled WGS sequence"/>
</dbReference>
<dbReference type="GO" id="GO:0005524">
    <property type="term" value="F:ATP binding"/>
    <property type="evidence" value="ECO:0007669"/>
    <property type="project" value="UniProtKB-KW"/>
</dbReference>
<dbReference type="GO" id="GO:0000049">
    <property type="term" value="F:tRNA binding"/>
    <property type="evidence" value="ECO:0007669"/>
    <property type="project" value="TreeGrafter"/>
</dbReference>
<comment type="caution">
    <text evidence="5">The sequence shown here is derived from an EMBL/GenBank/DDBJ whole genome shotgun (WGS) entry which is preliminary data.</text>
</comment>
<accession>A0A814K0V2</accession>
<dbReference type="InterPro" id="IPR027417">
    <property type="entry name" value="P-loop_NTPase"/>
</dbReference>
<dbReference type="InterPro" id="IPR052648">
    <property type="entry name" value="Ser-tRNA(Sec)_kinase"/>
</dbReference>
<dbReference type="GO" id="GO:0016301">
    <property type="term" value="F:kinase activity"/>
    <property type="evidence" value="ECO:0007669"/>
    <property type="project" value="TreeGrafter"/>
</dbReference>
<dbReference type="InterPro" id="IPR013641">
    <property type="entry name" value="KTI12/PSTK"/>
</dbReference>
<dbReference type="PANTHER" id="PTHR20873:SF0">
    <property type="entry name" value="L-SERYL-TRNA(SEC) KINASE"/>
    <property type="match status" value="1"/>
</dbReference>
<dbReference type="EMBL" id="CAJNOO010000383">
    <property type="protein sequence ID" value="CAF0926845.1"/>
    <property type="molecule type" value="Genomic_DNA"/>
</dbReference>
<evidence type="ECO:0000256" key="2">
    <source>
        <dbReference type="ARBA" id="ARBA00022840"/>
    </source>
</evidence>
<gene>
    <name evidence="5" type="ORF">JXQ802_LOCUS16397</name>
    <name evidence="6" type="ORF">OTI717_LOCUS16273</name>
    <name evidence="3" type="ORF">PYM288_LOCUS6591</name>
    <name evidence="4" type="ORF">RFH988_LOCUS10314</name>
</gene>
<dbReference type="PANTHER" id="PTHR20873">
    <property type="entry name" value="L-SERYL-TRNA(SEC) KINASE"/>
    <property type="match status" value="1"/>
</dbReference>
<dbReference type="OrthoDB" id="9972657at2759"/>
<organism evidence="5 7">
    <name type="scientific">Rotaria sordida</name>
    <dbReference type="NCBI Taxonomy" id="392033"/>
    <lineage>
        <taxon>Eukaryota</taxon>
        <taxon>Metazoa</taxon>
        <taxon>Spiralia</taxon>
        <taxon>Gnathifera</taxon>
        <taxon>Rotifera</taxon>
        <taxon>Eurotatoria</taxon>
        <taxon>Bdelloidea</taxon>
        <taxon>Philodinida</taxon>
        <taxon>Philodinidae</taxon>
        <taxon>Rotaria</taxon>
    </lineage>
</organism>
<name>A0A814K0V2_9BILA</name>
<evidence type="ECO:0000313" key="7">
    <source>
        <dbReference type="Proteomes" id="UP000663870"/>
    </source>
</evidence>
<keyword evidence="1" id="KW-0547">Nucleotide-binding</keyword>
<dbReference type="Proteomes" id="UP000663882">
    <property type="component" value="Unassembled WGS sequence"/>
</dbReference>
<evidence type="ECO:0000256" key="1">
    <source>
        <dbReference type="ARBA" id="ARBA00022741"/>
    </source>
</evidence>
<sequence length="326" mass="39360">MIKCIILICGPPACLKSTLIQILQLLFNHYQILNLEFFCIKKFDEIFNRKKQENIYNFLSFDDLFFNYENDIIENESNWKLYRLLIANEIENYILSRIEKNSLINLKYSSQILNRLYESLKNLHHNSILIIEDNFYYSSMRHRYHQIAQRAEIGFAIIHLYSNIIIALERNQKRHISKRVSNISIENIYSKYDLSNDDLIINTTNQGLTCEHLHQILQRIEQACNKPEQQLNLIDNNEQRRLATEINQQNIIYQIDQKLRKFISKYLKEEFLNNEKFQIINEKKLYAEMINNKRQIFLELIKHKLILFNNNEDIENLFEQFLKENI</sequence>
<dbReference type="Proteomes" id="UP000663823">
    <property type="component" value="Unassembled WGS sequence"/>
</dbReference>
<dbReference type="EMBL" id="CAJOAX010002011">
    <property type="protein sequence ID" value="CAF3763916.1"/>
    <property type="molecule type" value="Genomic_DNA"/>
</dbReference>
<keyword evidence="7" id="KW-1185">Reference proteome</keyword>
<proteinExistence type="predicted"/>
<dbReference type="EMBL" id="CAJNOL010000396">
    <property type="protein sequence ID" value="CAF1045976.1"/>
    <property type="molecule type" value="Genomic_DNA"/>
</dbReference>
<dbReference type="Proteomes" id="UP000663854">
    <property type="component" value="Unassembled WGS sequence"/>
</dbReference>